<dbReference type="EMBL" id="BSTJ01000007">
    <property type="protein sequence ID" value="GLY77139.1"/>
    <property type="molecule type" value="Genomic_DNA"/>
</dbReference>
<name>A0A9W6VRM4_9ACTN</name>
<reference evidence="2" key="1">
    <citation type="submission" date="2023-03" db="EMBL/GenBank/DDBJ databases">
        <title>Actinoallomurus iriomotensis NBRC 103681.</title>
        <authorList>
            <person name="Ichikawa N."/>
            <person name="Sato H."/>
            <person name="Tonouchi N."/>
        </authorList>
    </citation>
    <scope>NUCLEOTIDE SEQUENCE</scope>
    <source>
        <strain evidence="2">NBRC 103681</strain>
    </source>
</reference>
<feature type="region of interest" description="Disordered" evidence="1">
    <location>
        <begin position="1"/>
        <end position="25"/>
    </location>
</feature>
<feature type="compositionally biased region" description="Pro residues" evidence="1">
    <location>
        <begin position="45"/>
        <end position="55"/>
    </location>
</feature>
<evidence type="ECO:0000313" key="2">
    <source>
        <dbReference type="EMBL" id="GLY77139.1"/>
    </source>
</evidence>
<gene>
    <name evidence="2" type="ORF">Airi01_054060</name>
</gene>
<protein>
    <submittedName>
        <fullName evidence="2">Uncharacterized protein</fullName>
    </submittedName>
</protein>
<dbReference type="Proteomes" id="UP001165135">
    <property type="component" value="Unassembled WGS sequence"/>
</dbReference>
<dbReference type="AlphaFoldDB" id="A0A9W6VRM4"/>
<sequence length="101" mass="10713">MLRAFRHRLTGRTLEGNLGPEDPIAAGRPVQDVFSALHRLAQIRPSPPRTAPTPPDTRRPRPRARGDQPSGGQASQMLRAGLLAPLTLTACHPAGTVAAVA</sequence>
<evidence type="ECO:0000313" key="3">
    <source>
        <dbReference type="Proteomes" id="UP001165135"/>
    </source>
</evidence>
<feature type="compositionally biased region" description="Basic residues" evidence="1">
    <location>
        <begin position="1"/>
        <end position="10"/>
    </location>
</feature>
<evidence type="ECO:0000256" key="1">
    <source>
        <dbReference type="SAM" id="MobiDB-lite"/>
    </source>
</evidence>
<accession>A0A9W6VRM4</accession>
<comment type="caution">
    <text evidence="2">The sequence shown here is derived from an EMBL/GenBank/DDBJ whole genome shotgun (WGS) entry which is preliminary data.</text>
</comment>
<feature type="region of interest" description="Disordered" evidence="1">
    <location>
        <begin position="40"/>
        <end position="78"/>
    </location>
</feature>
<proteinExistence type="predicted"/>
<organism evidence="2 3">
    <name type="scientific">Actinoallomurus iriomotensis</name>
    <dbReference type="NCBI Taxonomy" id="478107"/>
    <lineage>
        <taxon>Bacteria</taxon>
        <taxon>Bacillati</taxon>
        <taxon>Actinomycetota</taxon>
        <taxon>Actinomycetes</taxon>
        <taxon>Streptosporangiales</taxon>
        <taxon>Thermomonosporaceae</taxon>
        <taxon>Actinoallomurus</taxon>
    </lineage>
</organism>